<evidence type="ECO:0000313" key="1">
    <source>
        <dbReference type="EMBL" id="MBX54677.1"/>
    </source>
</evidence>
<dbReference type="EMBL" id="GGEC01074193">
    <property type="protein sequence ID" value="MBX54677.1"/>
    <property type="molecule type" value="Transcribed_RNA"/>
</dbReference>
<name>A0A2P2PIY4_RHIMU</name>
<proteinExistence type="predicted"/>
<organism evidence="1">
    <name type="scientific">Rhizophora mucronata</name>
    <name type="common">Asiatic mangrove</name>
    <dbReference type="NCBI Taxonomy" id="61149"/>
    <lineage>
        <taxon>Eukaryota</taxon>
        <taxon>Viridiplantae</taxon>
        <taxon>Streptophyta</taxon>
        <taxon>Embryophyta</taxon>
        <taxon>Tracheophyta</taxon>
        <taxon>Spermatophyta</taxon>
        <taxon>Magnoliopsida</taxon>
        <taxon>eudicotyledons</taxon>
        <taxon>Gunneridae</taxon>
        <taxon>Pentapetalae</taxon>
        <taxon>rosids</taxon>
        <taxon>fabids</taxon>
        <taxon>Malpighiales</taxon>
        <taxon>Rhizophoraceae</taxon>
        <taxon>Rhizophora</taxon>
    </lineage>
</organism>
<dbReference type="AlphaFoldDB" id="A0A2P2PIY4"/>
<accession>A0A2P2PIY4</accession>
<reference evidence="1" key="1">
    <citation type="submission" date="2018-02" db="EMBL/GenBank/DDBJ databases">
        <title>Rhizophora mucronata_Transcriptome.</title>
        <authorList>
            <person name="Meera S.P."/>
            <person name="Sreeshan A."/>
            <person name="Augustine A."/>
        </authorList>
    </citation>
    <scope>NUCLEOTIDE SEQUENCE</scope>
    <source>
        <tissue evidence="1">Leaf</tissue>
    </source>
</reference>
<sequence>MPSLGISKSTSLLSIPSLTSSLETTISISGVASIIVSPVILC</sequence>
<protein>
    <submittedName>
        <fullName evidence="1">Uncharacterized protein</fullName>
    </submittedName>
</protein>